<organism evidence="1">
    <name type="scientific">marine sediment metagenome</name>
    <dbReference type="NCBI Taxonomy" id="412755"/>
    <lineage>
        <taxon>unclassified sequences</taxon>
        <taxon>metagenomes</taxon>
        <taxon>ecological metagenomes</taxon>
    </lineage>
</organism>
<name>X0ZIZ3_9ZZZZ</name>
<gene>
    <name evidence="1" type="ORF">S01H4_15462</name>
</gene>
<accession>X0ZIZ3</accession>
<dbReference type="EMBL" id="BART01006778">
    <property type="protein sequence ID" value="GAG69605.1"/>
    <property type="molecule type" value="Genomic_DNA"/>
</dbReference>
<protein>
    <submittedName>
        <fullName evidence="1">Uncharacterized protein</fullName>
    </submittedName>
</protein>
<proteinExistence type="predicted"/>
<evidence type="ECO:0000313" key="1">
    <source>
        <dbReference type="EMBL" id="GAG69605.1"/>
    </source>
</evidence>
<dbReference type="AlphaFoldDB" id="X0ZIZ3"/>
<sequence length="170" mass="19062">MKKKIVIWVIVLSIVGGAVLGYLAGVNWDTSTSLLLFQRPAEESSPANDSLQTMTGRWKMTSQVEDYETEWQILNSQLGQSNSTRLDGIVTTMKGKLDLGVLEDETRLWNIGYTVPDMAQAAENIVNNEAMIKSLDDSILEEITGKWDMMNDLETIIGVWDMMNDLETII</sequence>
<reference evidence="1" key="1">
    <citation type="journal article" date="2014" name="Front. Microbiol.">
        <title>High frequency of phylogenetically diverse reductive dehalogenase-homologous genes in deep subseafloor sedimentary metagenomes.</title>
        <authorList>
            <person name="Kawai M."/>
            <person name="Futagami T."/>
            <person name="Toyoda A."/>
            <person name="Takaki Y."/>
            <person name="Nishi S."/>
            <person name="Hori S."/>
            <person name="Arai W."/>
            <person name="Tsubouchi T."/>
            <person name="Morono Y."/>
            <person name="Uchiyama I."/>
            <person name="Ito T."/>
            <person name="Fujiyama A."/>
            <person name="Inagaki F."/>
            <person name="Takami H."/>
        </authorList>
    </citation>
    <scope>NUCLEOTIDE SEQUENCE</scope>
    <source>
        <strain evidence="1">Expedition CK06-06</strain>
    </source>
</reference>
<feature type="non-terminal residue" evidence="1">
    <location>
        <position position="170"/>
    </location>
</feature>
<comment type="caution">
    <text evidence="1">The sequence shown here is derived from an EMBL/GenBank/DDBJ whole genome shotgun (WGS) entry which is preliminary data.</text>
</comment>